<gene>
    <name evidence="1" type="ORF">JR316_0012098</name>
</gene>
<name>A0ACB8GHB6_PSICU</name>
<reference evidence="1" key="1">
    <citation type="submission" date="2021-10" db="EMBL/GenBank/DDBJ databases">
        <title>Psilocybe cubensis genome.</title>
        <authorList>
            <person name="Mckernan K.J."/>
            <person name="Crawford S."/>
            <person name="Trippe A."/>
            <person name="Kane L.T."/>
            <person name="Mclaughlin S."/>
        </authorList>
    </citation>
    <scope>NUCLEOTIDE SEQUENCE</scope>
    <source>
        <strain evidence="1">MGC-MH-2018</strain>
    </source>
</reference>
<proteinExistence type="predicted"/>
<evidence type="ECO:0000313" key="1">
    <source>
        <dbReference type="EMBL" id="KAH9474999.1"/>
    </source>
</evidence>
<keyword evidence="2" id="KW-1185">Reference proteome</keyword>
<protein>
    <submittedName>
        <fullName evidence="1">Uncharacterized protein</fullName>
    </submittedName>
</protein>
<sequence>MYKTHLIRDSDTNTANTRYLLEYHGSNMEPPRKGPCYDLATTALAQYCLIDQVCMTPSVMGLNGILPVNVNAAKSRSWTEQMVQGFKGWDEL</sequence>
<organism evidence="1 2">
    <name type="scientific">Psilocybe cubensis</name>
    <name type="common">Psychedelic mushroom</name>
    <name type="synonym">Stropharia cubensis</name>
    <dbReference type="NCBI Taxonomy" id="181762"/>
    <lineage>
        <taxon>Eukaryota</taxon>
        <taxon>Fungi</taxon>
        <taxon>Dikarya</taxon>
        <taxon>Basidiomycota</taxon>
        <taxon>Agaricomycotina</taxon>
        <taxon>Agaricomycetes</taxon>
        <taxon>Agaricomycetidae</taxon>
        <taxon>Agaricales</taxon>
        <taxon>Agaricineae</taxon>
        <taxon>Strophariaceae</taxon>
        <taxon>Psilocybe</taxon>
    </lineage>
</organism>
<dbReference type="EMBL" id="JAFIQS020000012">
    <property type="protein sequence ID" value="KAH9474999.1"/>
    <property type="molecule type" value="Genomic_DNA"/>
</dbReference>
<dbReference type="Proteomes" id="UP000664032">
    <property type="component" value="Unassembled WGS sequence"/>
</dbReference>
<comment type="caution">
    <text evidence="1">The sequence shown here is derived from an EMBL/GenBank/DDBJ whole genome shotgun (WGS) entry which is preliminary data.</text>
</comment>
<accession>A0ACB8GHB6</accession>
<evidence type="ECO:0000313" key="2">
    <source>
        <dbReference type="Proteomes" id="UP000664032"/>
    </source>
</evidence>